<feature type="compositionally biased region" description="Polar residues" evidence="1">
    <location>
        <begin position="333"/>
        <end position="342"/>
    </location>
</feature>
<feature type="compositionally biased region" description="Basic and acidic residues" evidence="1">
    <location>
        <begin position="572"/>
        <end position="648"/>
    </location>
</feature>
<feature type="compositionally biased region" description="Basic residues" evidence="1">
    <location>
        <begin position="530"/>
        <end position="542"/>
    </location>
</feature>
<feature type="compositionally biased region" description="Basic and acidic residues" evidence="1">
    <location>
        <begin position="763"/>
        <end position="772"/>
    </location>
</feature>
<dbReference type="KEGG" id="bfo:118408029"/>
<feature type="compositionally biased region" description="Polar residues" evidence="1">
    <location>
        <begin position="1439"/>
        <end position="1450"/>
    </location>
</feature>
<dbReference type="PANTHER" id="PTHR15489">
    <property type="entry name" value="CASPASE 8 ASSOCIATED PROTEIN 2"/>
    <property type="match status" value="1"/>
</dbReference>
<feature type="compositionally biased region" description="Basic and acidic residues" evidence="1">
    <location>
        <begin position="419"/>
        <end position="429"/>
    </location>
</feature>
<feature type="compositionally biased region" description="Basic and acidic residues" evidence="1">
    <location>
        <begin position="1633"/>
        <end position="1643"/>
    </location>
</feature>
<feature type="region of interest" description="Disordered" evidence="1">
    <location>
        <begin position="891"/>
        <end position="1172"/>
    </location>
</feature>
<feature type="region of interest" description="Disordered" evidence="1">
    <location>
        <begin position="1313"/>
        <end position="1379"/>
    </location>
</feature>
<dbReference type="GO" id="GO:0097190">
    <property type="term" value="P:apoptotic signaling pathway"/>
    <property type="evidence" value="ECO:0007669"/>
    <property type="project" value="InterPro"/>
</dbReference>
<feature type="compositionally biased region" description="Basic and acidic residues" evidence="1">
    <location>
        <begin position="436"/>
        <end position="475"/>
    </location>
</feature>
<feature type="compositionally biased region" description="Polar residues" evidence="1">
    <location>
        <begin position="306"/>
        <end position="319"/>
    </location>
</feature>
<feature type="compositionally biased region" description="Basic and acidic residues" evidence="1">
    <location>
        <begin position="845"/>
        <end position="858"/>
    </location>
</feature>
<protein>
    <submittedName>
        <fullName evidence="3">Microtubule-associated protein futsch-like</fullName>
    </submittedName>
</protein>
<dbReference type="GeneID" id="118408029"/>
<feature type="compositionally biased region" description="Basic and acidic residues" evidence="1">
    <location>
        <begin position="543"/>
        <end position="559"/>
    </location>
</feature>
<feature type="compositionally biased region" description="Basic and acidic residues" evidence="1">
    <location>
        <begin position="781"/>
        <end position="796"/>
    </location>
</feature>
<feature type="compositionally biased region" description="Basic and acidic residues" evidence="1">
    <location>
        <begin position="284"/>
        <end position="301"/>
    </location>
</feature>
<dbReference type="OMA" id="YERKSHH"/>
<feature type="compositionally biased region" description="Basic and acidic residues" evidence="1">
    <location>
        <begin position="939"/>
        <end position="968"/>
    </location>
</feature>
<keyword evidence="2" id="KW-1185">Reference proteome</keyword>
<feature type="compositionally biased region" description="Basic and acidic residues" evidence="1">
    <location>
        <begin position="803"/>
        <end position="833"/>
    </location>
</feature>
<feature type="compositionally biased region" description="Basic and acidic residues" evidence="1">
    <location>
        <begin position="1015"/>
        <end position="1027"/>
    </location>
</feature>
<proteinExistence type="predicted"/>
<feature type="compositionally biased region" description="Basic and acidic residues" evidence="1">
    <location>
        <begin position="1749"/>
        <end position="1760"/>
    </location>
</feature>
<feature type="region of interest" description="Disordered" evidence="1">
    <location>
        <begin position="1529"/>
        <end position="1557"/>
    </location>
</feature>
<accession>A0A9J7KI72</accession>
<evidence type="ECO:0000256" key="1">
    <source>
        <dbReference type="SAM" id="MobiDB-lite"/>
    </source>
</evidence>
<dbReference type="PANTHER" id="PTHR15489:SF2">
    <property type="entry name" value="CASP8-ASSOCIATED PROTEIN 2"/>
    <property type="match status" value="1"/>
</dbReference>
<feature type="compositionally biased region" description="Basic and acidic residues" evidence="1">
    <location>
        <begin position="714"/>
        <end position="752"/>
    </location>
</feature>
<feature type="compositionally biased region" description="Basic and acidic residues" evidence="1">
    <location>
        <begin position="377"/>
        <end position="388"/>
    </location>
</feature>
<dbReference type="InterPro" id="IPR039674">
    <property type="entry name" value="FLASH"/>
</dbReference>
<feature type="compositionally biased region" description="Basic residues" evidence="1">
    <location>
        <begin position="1621"/>
        <end position="1632"/>
    </location>
</feature>
<feature type="compositionally biased region" description="Low complexity" evidence="1">
    <location>
        <begin position="1110"/>
        <end position="1131"/>
    </location>
</feature>
<feature type="compositionally biased region" description="Polar residues" evidence="1">
    <location>
        <begin position="1086"/>
        <end position="1098"/>
    </location>
</feature>
<feature type="compositionally biased region" description="Polar residues" evidence="1">
    <location>
        <begin position="261"/>
        <end position="283"/>
    </location>
</feature>
<feature type="compositionally biased region" description="Polar residues" evidence="1">
    <location>
        <begin position="1396"/>
        <end position="1413"/>
    </location>
</feature>
<gene>
    <name evidence="3" type="primary">LOC118408029</name>
</gene>
<feature type="compositionally biased region" description="Low complexity" evidence="1">
    <location>
        <begin position="1737"/>
        <end position="1748"/>
    </location>
</feature>
<feature type="compositionally biased region" description="Basic and acidic residues" evidence="1">
    <location>
        <begin position="1696"/>
        <end position="1705"/>
    </location>
</feature>
<feature type="compositionally biased region" description="Polar residues" evidence="1">
    <location>
        <begin position="1363"/>
        <end position="1379"/>
    </location>
</feature>
<dbReference type="RefSeq" id="XP_035664534.1">
    <property type="nucleotide sequence ID" value="XM_035808641.1"/>
</dbReference>
<feature type="compositionally biased region" description="Basic and acidic residues" evidence="1">
    <location>
        <begin position="345"/>
        <end position="367"/>
    </location>
</feature>
<feature type="compositionally biased region" description="Basic and acidic residues" evidence="1">
    <location>
        <begin position="397"/>
        <end position="411"/>
    </location>
</feature>
<feature type="compositionally biased region" description="Basic residues" evidence="1">
    <location>
        <begin position="1706"/>
        <end position="1716"/>
    </location>
</feature>
<feature type="compositionally biased region" description="Basic and acidic residues" evidence="1">
    <location>
        <begin position="655"/>
        <end position="707"/>
    </location>
</feature>
<sequence length="1798" mass="201328">MEDPERSNMSSLDLYSDMIGETEGMNVQGRRTTQEHSIMSSMDLYEDMLGETEEITEEADLYSDMHGETEGMSVGGRGQAEEHSVMSSMDLYEDIIEEERENEKFEELRSEVTKTAGQMEDLMAQMEDIQSEKQTLAAENQALKKNISALFVTAKAELDRKQKEIARLRADLEMMQMRRGAPRIPYSARPSDNRDDHSRPGPSARDPKATREASSTQRDLADRHQGACRQSNIGSYHQEKSPERESRREGPSGRDSKPTREASSIQRDMTGRQQSYPQVNLPDTSRRERTDDLKSNPDHSRPGSLSRESTITQEASSSHSDLKDRQHQHGKRNNMTSHQQGESPDGERSRKEVADVLKSHPEHHRTQTGDLRCSQSPERDKDRRDGARNRACRSKHSKPELKSRETKEQTAHKIVSVHATERTSGEGRKPRQVSQDTDKLETKEREAIEGTDKKASQHVHAQEKSKSTEYRDEVTSPHGPHTPSSPYPFSEEEVKVGQTSPKEAVTGGPKTPPEPYPYEDAVSRNLRNYKDKHHKQEGRKKRVADDESRRHSGEGKKDSAYCSSGSESLSRNSREKSVEDKREEDEKYRRRKDISKADLKSRKQSGDSSREKHENDGRSSHEKSSEDKRTESDKDGGREHISKGDLRQKLHVRQKKESRNRSQERSSDDYKRRDHDKRRADEQRDHNSRKSKEDRHGKESDGRTTERGRRKHREERSTERDRSNARLQREERRNSSRGDKSDRSQPSRDTREAHKRKRSSSGELRRLEERTKVSPPRKKQYGKDSDGRQQSREMKKSSSRHRDRSEGRDKERLRRRSSERADRLHDNSKEPDRRGHRSKFVSYRYRSEDSDGDPDRYRSLSVETNSTSGSSSACSVAALNDVQKYLPTSFEGSLRASRSREAGLQESGTALTSPVGGSYISEEPLVDMVGEGTGVLDGQAKEEKSQKQYRGNDEHLTSPLRGRDDRGRSSQNSPDCATDRTEAVSSQHSVPASDQLQATRDESEMEEVTSTTTEQPDRRATVREKLLSESAEELGMIFAPVKRKREDAKQEYVSSPAAKKKKAAQNSPTKKTRLSPRKNLKESPSKKVTCSPTKSPQKIPQEGEDSTEITPSTFVSPPKTPKKSPQTSPKKAATSPHKSSKKVFKSPQKTPRKSSVGTPKKKSKSPKKTENLVEKCRSIVWTGKSARGKTVNLFHIEYETGDHSAREVFRNSPLLSPVKPPTPLLNLSARSSDVEPPSGEDSCSLPLPAISAQLKTDNKLEMERPVPCYHGNLGFSGLHGNTGTSSQSRTETVSLQQREQRLSESSKIVDNLGFSGLHGNAGTSSQDRTETVNLQHEEQRLSESSRIVTSLLPPIASSEDTCRSGSSIEEQDFPSTQVPFSRGLSEISEMQQPVSVHLPTNDSKQQTNSSESTGPFEVSINAGDATKSSSSDSNCEDNMLTQDGHTSLQKSGDDKGEELVSTEDNSAEDSGKGKEREELHLKTDGDLRRSVESSLLSISNEFDSSTANLSNEELFAVEVLAQLAAAAKTPTQSPVKPGFSLQQMSPQKRVTKKSPMKVAVTGSTPFRLFSPGRMEPTIAAEVEVGSGCTPKKGSRQRKGMDSPFIPPQQSTSSNKTEKDRHISKKGKKHKKGSEKVLKEDEIMLNHLKRDRNDSKLFEEVVAMSEEDNKNSKSKKAKQDKVPPLEVKPLRSSPRKPHGDIADAAKLHKPSPRKSPRKASTATPVKSREATNKKKSPTKSITSTTTTDISKQKTKDSKQGGKVEASLQESKTFTQHEENKARESSTSPPTPGNDELAAI</sequence>
<dbReference type="Proteomes" id="UP000001554">
    <property type="component" value="Unplaced"/>
</dbReference>
<feature type="compositionally biased region" description="Basic and acidic residues" evidence="1">
    <location>
        <begin position="1469"/>
        <end position="1487"/>
    </location>
</feature>
<feature type="region of interest" description="Disordered" evidence="1">
    <location>
        <begin position="176"/>
        <end position="874"/>
    </location>
</feature>
<reference evidence="3" key="1">
    <citation type="submission" date="2025-08" db="UniProtKB">
        <authorList>
            <consortium name="RefSeq"/>
        </authorList>
    </citation>
    <scope>IDENTIFICATION</scope>
    <source>
        <strain evidence="3">S238N-H82</strain>
        <tissue evidence="3">Testes</tissue>
    </source>
</reference>
<dbReference type="OrthoDB" id="1938039at2759"/>
<name>A0A9J7KI72_BRAFL</name>
<feature type="compositionally biased region" description="Basic and acidic residues" evidence="1">
    <location>
        <begin position="191"/>
        <end position="211"/>
    </location>
</feature>
<feature type="compositionally biased region" description="Basic and acidic residues" evidence="1">
    <location>
        <begin position="1666"/>
        <end position="1682"/>
    </location>
</feature>
<feature type="compositionally biased region" description="Low complexity" evidence="1">
    <location>
        <begin position="859"/>
        <end position="874"/>
    </location>
</feature>
<feature type="compositionally biased region" description="Polar residues" evidence="1">
    <location>
        <begin position="983"/>
        <end position="998"/>
    </location>
</feature>
<evidence type="ECO:0000313" key="3">
    <source>
        <dbReference type="RefSeq" id="XP_035664534.1"/>
    </source>
</evidence>
<feature type="compositionally biased region" description="Basic and acidic residues" evidence="1">
    <location>
        <begin position="1773"/>
        <end position="1782"/>
    </location>
</feature>
<evidence type="ECO:0000313" key="2">
    <source>
        <dbReference type="Proteomes" id="UP000001554"/>
    </source>
</evidence>
<organism evidence="2 3">
    <name type="scientific">Branchiostoma floridae</name>
    <name type="common">Florida lancelet</name>
    <name type="synonym">Amphioxus</name>
    <dbReference type="NCBI Taxonomy" id="7739"/>
    <lineage>
        <taxon>Eukaryota</taxon>
        <taxon>Metazoa</taxon>
        <taxon>Chordata</taxon>
        <taxon>Cephalochordata</taxon>
        <taxon>Leptocardii</taxon>
        <taxon>Amphioxiformes</taxon>
        <taxon>Branchiostomatidae</taxon>
        <taxon>Branchiostoma</taxon>
    </lineage>
</organism>
<feature type="region of interest" description="Disordered" evidence="1">
    <location>
        <begin position="1581"/>
        <end position="1798"/>
    </location>
</feature>
<feature type="compositionally biased region" description="Basic and acidic residues" evidence="1">
    <location>
        <begin position="1327"/>
        <end position="1343"/>
    </location>
</feature>
<feature type="compositionally biased region" description="Basic and acidic residues" evidence="1">
    <location>
        <begin position="237"/>
        <end position="260"/>
    </location>
</feature>
<feature type="compositionally biased region" description="Low complexity" evidence="1">
    <location>
        <begin position="476"/>
        <end position="488"/>
    </location>
</feature>
<feature type="region of interest" description="Disordered" evidence="1">
    <location>
        <begin position="1396"/>
        <end position="1487"/>
    </location>
</feature>
<feature type="compositionally biased region" description="Polar residues" evidence="1">
    <location>
        <begin position="1529"/>
        <end position="1548"/>
    </location>
</feature>